<gene>
    <name evidence="1" type="ORF">JWH11_15170</name>
</gene>
<reference evidence="1" key="1">
    <citation type="submission" date="2021-02" db="EMBL/GenBank/DDBJ databases">
        <title>Copper resistance gene diversity in local Xanthomonas species at agrochemical polluted sites in Trinidad, Trinidad and Tobago.</title>
        <authorList>
            <person name="Ramnarine S.D.B.J."/>
            <person name="Ramsubhag A."/>
            <person name="Jayaraman J."/>
        </authorList>
    </citation>
    <scope>NUCLEOTIDE SEQUENCE</scope>
    <source>
        <strain evidence="1">CaNP6A</strain>
    </source>
</reference>
<dbReference type="Proteomes" id="UP001430396">
    <property type="component" value="Unassembled WGS sequence"/>
</dbReference>
<evidence type="ECO:0000313" key="2">
    <source>
        <dbReference type="Proteomes" id="UP001430396"/>
    </source>
</evidence>
<comment type="caution">
    <text evidence="1">The sequence shown here is derived from an EMBL/GenBank/DDBJ whole genome shotgun (WGS) entry which is preliminary data.</text>
</comment>
<sequence length="255" mass="26647">MLGGALPAGSAAARPAGASCDAGSIAAVAAADVFAGAVQTVAAQTCKTWPSDTTKRLAAIAFVTGAGEPGERSLQLRVAMLEADSGRVLAGYAQELGEDAALELDADSLRLDTARYDLAPGTRAIGVVVRSVARGPSCPDFRSNDALTLLVREGRTLRPVLQRDLTLWQRVQGEPCSWGRGRVISERASMHLAMAGQVHAGYADIVLTATIVTSDVAPGGDTVTERARRARQLLRYDGKRYVAATDAANGWPFGN</sequence>
<proteinExistence type="predicted"/>
<dbReference type="EMBL" id="JAFFQI010000197">
    <property type="protein sequence ID" value="MCD0267744.1"/>
    <property type="molecule type" value="Genomic_DNA"/>
</dbReference>
<evidence type="ECO:0000313" key="1">
    <source>
        <dbReference type="EMBL" id="MCD0267744.1"/>
    </source>
</evidence>
<organism evidence="1 2">
    <name type="scientific">Xanthomonas melonis</name>
    <dbReference type="NCBI Taxonomy" id="56456"/>
    <lineage>
        <taxon>Bacteria</taxon>
        <taxon>Pseudomonadati</taxon>
        <taxon>Pseudomonadota</taxon>
        <taxon>Gammaproteobacteria</taxon>
        <taxon>Lysobacterales</taxon>
        <taxon>Lysobacteraceae</taxon>
        <taxon>Xanthomonas</taxon>
    </lineage>
</organism>
<keyword evidence="2" id="KW-1185">Reference proteome</keyword>
<evidence type="ECO:0008006" key="3">
    <source>
        <dbReference type="Google" id="ProtNLM"/>
    </source>
</evidence>
<name>A0ABS8NXE7_9XANT</name>
<accession>A0ABS8NXE7</accession>
<protein>
    <recommendedName>
        <fullName evidence="3">Secreted protein</fullName>
    </recommendedName>
</protein>